<dbReference type="AlphaFoldDB" id="A0A840PPJ6"/>
<dbReference type="Proteomes" id="UP000557217">
    <property type="component" value="Unassembled WGS sequence"/>
</dbReference>
<accession>A0A840PPJ6</accession>
<evidence type="ECO:0000313" key="1">
    <source>
        <dbReference type="EMBL" id="MBB5150335.1"/>
    </source>
</evidence>
<proteinExistence type="predicted"/>
<evidence type="ECO:0000313" key="2">
    <source>
        <dbReference type="Proteomes" id="UP000557217"/>
    </source>
</evidence>
<dbReference type="EMBL" id="JACHGZ010000047">
    <property type="protein sequence ID" value="MBB5150335.1"/>
    <property type="molecule type" value="Genomic_DNA"/>
</dbReference>
<keyword evidence="2" id="KW-1185">Reference proteome</keyword>
<sequence>MIKSYMNLINGITSLPINPVNIRKVYDEITEGEIEESELPDGEIFRKEVTHVLKKSGTGKVIH</sequence>
<dbReference type="RefSeq" id="WP_168412794.1">
    <property type="nucleotide sequence ID" value="NZ_JAAXPW010000044.1"/>
</dbReference>
<reference evidence="1 2" key="1">
    <citation type="submission" date="2020-08" db="EMBL/GenBank/DDBJ databases">
        <title>Genomic Encyclopedia of Type Strains, Phase IV (KMG-IV): sequencing the most valuable type-strain genomes for metagenomic binning, comparative biology and taxonomic classification.</title>
        <authorList>
            <person name="Goeker M."/>
        </authorList>
    </citation>
    <scope>NUCLEOTIDE SEQUENCE [LARGE SCALE GENOMIC DNA]</scope>
    <source>
        <strain evidence="1 2">DSM 10633</strain>
    </source>
</reference>
<organism evidence="1 2">
    <name type="scientific">Ureibacillus thermosphaericus</name>
    <dbReference type="NCBI Taxonomy" id="51173"/>
    <lineage>
        <taxon>Bacteria</taxon>
        <taxon>Bacillati</taxon>
        <taxon>Bacillota</taxon>
        <taxon>Bacilli</taxon>
        <taxon>Bacillales</taxon>
        <taxon>Caryophanaceae</taxon>
        <taxon>Ureibacillus</taxon>
    </lineage>
</organism>
<gene>
    <name evidence="1" type="ORF">HNR36_002755</name>
</gene>
<name>A0A840PPJ6_URETH</name>
<protein>
    <submittedName>
        <fullName evidence="1">Uncharacterized protein</fullName>
    </submittedName>
</protein>
<comment type="caution">
    <text evidence="1">The sequence shown here is derived from an EMBL/GenBank/DDBJ whole genome shotgun (WGS) entry which is preliminary data.</text>
</comment>